<dbReference type="InterPro" id="IPR009470">
    <property type="entry name" value="Chi_C"/>
</dbReference>
<dbReference type="SUPFAM" id="SSF51445">
    <property type="entry name" value="(Trans)glycosidases"/>
    <property type="match status" value="1"/>
</dbReference>
<dbReference type="GO" id="GO:0005576">
    <property type="term" value="C:extracellular region"/>
    <property type="evidence" value="ECO:0007669"/>
    <property type="project" value="InterPro"/>
</dbReference>
<keyword evidence="2" id="KW-0624">Polysaccharide degradation</keyword>
<dbReference type="SMART" id="SM00636">
    <property type="entry name" value="Glyco_18"/>
    <property type="match status" value="1"/>
</dbReference>
<dbReference type="SUPFAM" id="SSF50370">
    <property type="entry name" value="Ricin B-like lectins"/>
    <property type="match status" value="1"/>
</dbReference>
<keyword evidence="1 4" id="KW-0378">Hydrolase</keyword>
<feature type="region of interest" description="Disordered" evidence="5">
    <location>
        <begin position="1003"/>
        <end position="1042"/>
    </location>
</feature>
<feature type="domain" description="GH18" evidence="6">
    <location>
        <begin position="1067"/>
        <end position="1557"/>
    </location>
</feature>
<evidence type="ECO:0000256" key="5">
    <source>
        <dbReference type="SAM" id="MobiDB-lite"/>
    </source>
</evidence>
<evidence type="ECO:0000256" key="4">
    <source>
        <dbReference type="RuleBase" id="RU000489"/>
    </source>
</evidence>
<evidence type="ECO:0000313" key="8">
    <source>
        <dbReference type="Proteomes" id="UP000473014"/>
    </source>
</evidence>
<dbReference type="SUPFAM" id="SSF54556">
    <property type="entry name" value="Chitinase insertion domain"/>
    <property type="match status" value="1"/>
</dbReference>
<dbReference type="InterPro" id="IPR029070">
    <property type="entry name" value="Chitinase_insertion_sf"/>
</dbReference>
<proteinExistence type="predicted"/>
<dbReference type="CDD" id="cd06548">
    <property type="entry name" value="GH18_chitinase"/>
    <property type="match status" value="1"/>
</dbReference>
<dbReference type="Pfam" id="PF14200">
    <property type="entry name" value="RicinB_lectin_2"/>
    <property type="match status" value="1"/>
</dbReference>
<evidence type="ECO:0000313" key="7">
    <source>
        <dbReference type="EMBL" id="MTE19137.1"/>
    </source>
</evidence>
<evidence type="ECO:0000256" key="3">
    <source>
        <dbReference type="ARBA" id="ARBA00023295"/>
    </source>
</evidence>
<dbReference type="PROSITE" id="PS50231">
    <property type="entry name" value="RICIN_B_LECTIN"/>
    <property type="match status" value="1"/>
</dbReference>
<keyword evidence="2" id="KW-0146">Chitin degradation</keyword>
<dbReference type="SUPFAM" id="SSF50923">
    <property type="entry name" value="Hemopexin-like domain"/>
    <property type="match status" value="1"/>
</dbReference>
<organism evidence="7 8">
    <name type="scientific">Streptomyces taklimakanensis</name>
    <dbReference type="NCBI Taxonomy" id="2569853"/>
    <lineage>
        <taxon>Bacteria</taxon>
        <taxon>Bacillati</taxon>
        <taxon>Actinomycetota</taxon>
        <taxon>Actinomycetes</taxon>
        <taxon>Kitasatosporales</taxon>
        <taxon>Streptomycetaceae</taxon>
        <taxon>Streptomyces</taxon>
    </lineage>
</organism>
<feature type="region of interest" description="Disordered" evidence="5">
    <location>
        <begin position="338"/>
        <end position="358"/>
    </location>
</feature>
<dbReference type="Pfam" id="PF06483">
    <property type="entry name" value="ChiC"/>
    <property type="match status" value="1"/>
</dbReference>
<dbReference type="InterPro" id="IPR035992">
    <property type="entry name" value="Ricin_B-like_lectins"/>
</dbReference>
<dbReference type="InterPro" id="IPR036375">
    <property type="entry name" value="Hemopexin-like_dom_sf"/>
</dbReference>
<dbReference type="GO" id="GO:0005975">
    <property type="term" value="P:carbohydrate metabolic process"/>
    <property type="evidence" value="ECO:0007669"/>
    <property type="project" value="InterPro"/>
</dbReference>
<dbReference type="InterPro" id="IPR036691">
    <property type="entry name" value="Endo/exonu/phosph_ase_sf"/>
</dbReference>
<dbReference type="PANTHER" id="PTHR11177:SF308">
    <property type="entry name" value="CHITINASE A"/>
    <property type="match status" value="1"/>
</dbReference>
<dbReference type="InterPro" id="IPR036573">
    <property type="entry name" value="CBM_sf_5/12"/>
</dbReference>
<feature type="compositionally biased region" description="Polar residues" evidence="5">
    <location>
        <begin position="1905"/>
        <end position="1917"/>
    </location>
</feature>
<dbReference type="Gene3D" id="3.60.10.10">
    <property type="entry name" value="Endonuclease/exonuclease/phosphatase"/>
    <property type="match status" value="1"/>
</dbReference>
<evidence type="ECO:0000256" key="2">
    <source>
        <dbReference type="ARBA" id="ARBA00023024"/>
    </source>
</evidence>
<dbReference type="EMBL" id="WIXO01000001">
    <property type="protein sequence ID" value="MTE19137.1"/>
    <property type="molecule type" value="Genomic_DNA"/>
</dbReference>
<protein>
    <recommendedName>
        <fullName evidence="6">GH18 domain-containing protein</fullName>
    </recommendedName>
</protein>
<dbReference type="InterPro" id="IPR001223">
    <property type="entry name" value="Glyco_hydro18_cat"/>
</dbReference>
<gene>
    <name evidence="7" type="ORF">F0L17_08345</name>
</gene>
<dbReference type="InterPro" id="IPR050314">
    <property type="entry name" value="Glycosyl_Hydrlase_18"/>
</dbReference>
<dbReference type="CDD" id="cd12215">
    <property type="entry name" value="ChiC_BD"/>
    <property type="match status" value="1"/>
</dbReference>
<dbReference type="InterPro" id="IPR017853">
    <property type="entry name" value="GH"/>
</dbReference>
<dbReference type="PANTHER" id="PTHR11177">
    <property type="entry name" value="CHITINASE"/>
    <property type="match status" value="1"/>
</dbReference>
<dbReference type="RefSeq" id="WP_155070567.1">
    <property type="nucleotide sequence ID" value="NZ_WIXO01000001.1"/>
</dbReference>
<reference evidence="7 8" key="1">
    <citation type="submission" date="2019-11" db="EMBL/GenBank/DDBJ databases">
        <authorList>
            <person name="Yuan L."/>
        </authorList>
    </citation>
    <scope>NUCLEOTIDE SEQUENCE [LARGE SCALE GENOMIC DNA]</scope>
    <source>
        <strain evidence="7 8">TRM43335</strain>
    </source>
</reference>
<dbReference type="CDD" id="cd00161">
    <property type="entry name" value="beta-trefoil_Ricin-like"/>
    <property type="match status" value="1"/>
</dbReference>
<dbReference type="GO" id="GO:0030246">
    <property type="term" value="F:carbohydrate binding"/>
    <property type="evidence" value="ECO:0007669"/>
    <property type="project" value="InterPro"/>
</dbReference>
<keyword evidence="8" id="KW-1185">Reference proteome</keyword>
<accession>A0A6G2BA45</accession>
<dbReference type="SUPFAM" id="SSF51055">
    <property type="entry name" value="Carbohydrate binding domain"/>
    <property type="match status" value="1"/>
</dbReference>
<dbReference type="Gene3D" id="3.40.50.1110">
    <property type="entry name" value="SGNH hydrolase"/>
    <property type="match status" value="1"/>
</dbReference>
<dbReference type="InterPro" id="IPR001579">
    <property type="entry name" value="Glyco_hydro_18_chit_AS"/>
</dbReference>
<dbReference type="SUPFAM" id="SSF56219">
    <property type="entry name" value="DNase I-like"/>
    <property type="match status" value="1"/>
</dbReference>
<feature type="compositionally biased region" description="Pro residues" evidence="5">
    <location>
        <begin position="1922"/>
        <end position="1932"/>
    </location>
</feature>
<dbReference type="GO" id="GO:0004553">
    <property type="term" value="F:hydrolase activity, hydrolyzing O-glycosyl compounds"/>
    <property type="evidence" value="ECO:0007669"/>
    <property type="project" value="InterPro"/>
</dbReference>
<keyword evidence="3 4" id="KW-0326">Glycosidase</keyword>
<dbReference type="GO" id="GO:0008061">
    <property type="term" value="F:chitin binding"/>
    <property type="evidence" value="ECO:0007669"/>
    <property type="project" value="InterPro"/>
</dbReference>
<dbReference type="PROSITE" id="PS51910">
    <property type="entry name" value="GH18_2"/>
    <property type="match status" value="1"/>
</dbReference>
<dbReference type="Gene3D" id="3.10.50.10">
    <property type="match status" value="1"/>
</dbReference>
<dbReference type="Gene3D" id="2.110.10.10">
    <property type="entry name" value="Hemopexin-like domain"/>
    <property type="match status" value="1"/>
</dbReference>
<dbReference type="Gene3D" id="2.10.10.20">
    <property type="entry name" value="Carbohydrate-binding module superfamily 5/12"/>
    <property type="match status" value="1"/>
</dbReference>
<evidence type="ECO:0000259" key="6">
    <source>
        <dbReference type="PROSITE" id="PS51910"/>
    </source>
</evidence>
<dbReference type="InterPro" id="IPR000772">
    <property type="entry name" value="Ricin_B_lectin"/>
</dbReference>
<dbReference type="InterPro" id="IPR036514">
    <property type="entry name" value="SGNH_hydro_sf"/>
</dbReference>
<sequence>MGRPFTNRRRTRPRPMPLVPLLALTLLAGLLQVVLLPARPAAAVATVPERAIAFNMQGGGLKWSSPVQNLIGKADLVALQEAQTLPSGTELTQENLVHDNLGDLDTTPTGLPSLKYSLHELRWGHPRANPEAGYLYYLKVYNLQDVGEPVDPNGNSGKSLAIWSAVRPDDAAVVRAADSPDATDHYLRSRPALGLKFGDTWFFGIHAESRRQGDAQNKHARDLVKAVADNVPAGEHWRVLGDFNSVPNTFTDAAGGHVYYAKKSNGEPAPTQKSGYALDFMVADEQLADHTVRLDTKGGSDHYPVLFADRNALICGIWEFVTVHFPSNLVLRDVQRTPVPQAPSSPAAGNSVAAEDGAACEDYDSRPSAVVSMGDSFISGEGGRWAGNANTSASGHVWGTDRAAVNCSAADDCEHDLTRVYGDTSYAEGGNRCDRSDTAPIMSAELGVSEEYRFNIACSGSETRHVVEEEFKGQKPQVEQLAEIAEDHRVSLVALSIGGNDLNFSDLIAACAKSYMIPGATPCKDTEEAAFSAALDDVEKKVTDTVWKIRETLRDAGQSDTSYRIVLQSYPNPLPRGADFEYPQDLIDYSRYRSGGCPFRDVDADWAHSSVVPRISAMIGRAAKASSAVFLDLQSAFAGHELCAKTARQATGANSPDNRLPAADAEWIRWVPYLLDGTKDVPWESQGDQQEAIHPNAHGQRAMGACLSKAANLLNDTDWTFRCSGSASRSPDDTAVSPVKTLVDASVWTGRYGDDDKGHVYEDHYLFKGGRHARLDPTVNQDGSSADFDKAEGQLLGQGSLAEELDSLRGTPFENGVDTAFSSYCCGIRTAFQLILIRGDQYVRVQRPIGSEQNEVVKGPGPIGDFFHVLRGTPFEDGIDAAANDHTGGGVLMFRGDLVGLLNMTLEQNNDSWIKEPATIATAMPVLAGTGFDQHVDSAITLYGSLTVLVSGDRAVMLNVDRSDLSKTTVVKGPVPLTDMWPSLRELDWLRLQEQPPPLVVQPQALMAGPTPPEDPEPEGPGPWSTDAADQPRCRPDGMTPTEGVNTPYCLLYDDKGRERMGERHPRRLVGYFTGWRTGRNGQPMYLPGSIPWGQVTHINYAFAHIEDNRVSVGDTSDPANPATGMTWPGVPGAEMDPDLPYKGNFNLLNKYKKQHPRVKTLISVGGWAETGGHFDADGNRVADGGFYTLATNADGSVNQPAIDTFADSAVDFIRTYGFDGVDIDYEYPTALTDAGNPADWPIANPRRKGLNAGYTALMKTLREKLDRASADDGRYYQLTAAVSASGYLLRGQEDFRALQYLDFANTMTYDFHGTWNSYVGPQSPLYDDGKDAELAAAGIYDEETNPEYQKMGYFNTDWSYHYLRGALQSGRINLGIPYYTRGWKNVTGGENGLWGTSELTDQSQCPDGTGPNGSTTACGAGATGIDNLWHDTDRGKEVAAGSNPMWHAKNLEKGIPPSYREQFELSSSDPANQVDGYTRHWDDTLKASWLWNGDKKVFLSTQDEQDIAAKADYIAATGAGGAMVWELAGDYNCPERWQCVPGYTLTKALDDALRDAGPYGATRAGDTVLPDEVVDVTAELTDYPTDTAQMWPQQPKLRITNNTDTTLPEGTELSFDIPTSTPPLLKDEAWQEMEDAVEPGHDGPNVGGLDGDFHRVTIELGYCEDLAPGASRDIALKYYLPITGPANFKLAIGGQEYGLVQDHRRGTTTVEPDASGGGAGCKAEAWDASRTYNPAWAPFTLWQTGDQWKIEDVNSGNLLDHPAGWDRAHLYASLGNVHQLWSIEPDGDDGVFRITNDSSGEEQCLGAQKKLESLTVRDCGSAGGQRWRLLDADGDPATAPQHGTSYTLITHNDTTGSSSEFVAEPLNSGNTAGTHAVAGDPDGITRTVVTHGGYYWKAKYWTRGNTPDATDPNNPWTRLGPVPPPPTGPSR</sequence>
<dbReference type="Proteomes" id="UP000473014">
    <property type="component" value="Unassembled WGS sequence"/>
</dbReference>
<dbReference type="Pfam" id="PF00704">
    <property type="entry name" value="Glyco_hydro_18"/>
    <property type="match status" value="1"/>
</dbReference>
<dbReference type="GO" id="GO:0006032">
    <property type="term" value="P:chitin catabolic process"/>
    <property type="evidence" value="ECO:0007669"/>
    <property type="project" value="UniProtKB-KW"/>
</dbReference>
<dbReference type="Gene3D" id="3.20.20.80">
    <property type="entry name" value="Glycosidases"/>
    <property type="match status" value="1"/>
</dbReference>
<keyword evidence="2" id="KW-0119">Carbohydrate metabolism</keyword>
<dbReference type="OrthoDB" id="3882626at2"/>
<name>A0A6G2BA45_9ACTN</name>
<feature type="region of interest" description="Disordered" evidence="5">
    <location>
        <begin position="1905"/>
        <end position="1932"/>
    </location>
</feature>
<dbReference type="PROSITE" id="PS01095">
    <property type="entry name" value="GH18_1"/>
    <property type="match status" value="1"/>
</dbReference>
<dbReference type="InterPro" id="IPR011583">
    <property type="entry name" value="Chitinase_II/V-like_cat"/>
</dbReference>
<comment type="caution">
    <text evidence="7">The sequence shown here is derived from an EMBL/GenBank/DDBJ whole genome shotgun (WGS) entry which is preliminary data.</text>
</comment>
<dbReference type="SUPFAM" id="SSF52266">
    <property type="entry name" value="SGNH hydrolase"/>
    <property type="match status" value="1"/>
</dbReference>
<dbReference type="Gene3D" id="2.80.10.50">
    <property type="match status" value="1"/>
</dbReference>
<evidence type="ECO:0000256" key="1">
    <source>
        <dbReference type="ARBA" id="ARBA00022801"/>
    </source>
</evidence>